<organism evidence="1 2">
    <name type="scientific">Anoxybacterium hadale</name>
    <dbReference type="NCBI Taxonomy" id="3408580"/>
    <lineage>
        <taxon>Bacteria</taxon>
        <taxon>Bacillati</taxon>
        <taxon>Bacillota</taxon>
        <taxon>Clostridia</taxon>
        <taxon>Peptostreptococcales</taxon>
        <taxon>Anaerovoracaceae</taxon>
        <taxon>Anoxybacterium</taxon>
    </lineage>
</organism>
<dbReference type="EMBL" id="CP042469">
    <property type="protein sequence ID" value="QOX62919.1"/>
    <property type="molecule type" value="Genomic_DNA"/>
</dbReference>
<sequence>MLTHKSTKRGFLTVEAAIFLPIFIVGVLTFAYLIKFMAVQERVFHAFVDEARALSSEAVFTKLKPLNFESNLKSRLYLENDTHISNVDIDHFYYLFSNGTYGMISMDLNYDVNVKLPISFYSPLPVSESLMFRGFVGKTMDGENMGFDEMEKEKESHLVWIFPTAGKRHHEKNCIYIANEPMETSMTSSIRRSYDACKICESKRIANGSTVYVFIKSGKVYHRGSCPTVDKYVTSIEIEDARRKGYSPCLKCGGG</sequence>
<evidence type="ECO:0000313" key="1">
    <source>
        <dbReference type="EMBL" id="QOX62919.1"/>
    </source>
</evidence>
<gene>
    <name evidence="1" type="ORF">FRZ06_05975</name>
</gene>
<keyword evidence="2" id="KW-1185">Reference proteome</keyword>
<reference evidence="1" key="1">
    <citation type="submission" date="2019-08" db="EMBL/GenBank/DDBJ databases">
        <title>Genome sequence of Clostridiales bacterium MT110.</title>
        <authorList>
            <person name="Cao J."/>
        </authorList>
    </citation>
    <scope>NUCLEOTIDE SEQUENCE</scope>
    <source>
        <strain evidence="1">MT110</strain>
    </source>
</reference>
<protein>
    <submittedName>
        <fullName evidence="1">Uncharacterized protein</fullName>
    </submittedName>
</protein>
<dbReference type="Proteomes" id="UP000594014">
    <property type="component" value="Chromosome"/>
</dbReference>
<proteinExistence type="predicted"/>
<name>A0ACD1A9D1_9FIRM</name>
<evidence type="ECO:0000313" key="2">
    <source>
        <dbReference type="Proteomes" id="UP000594014"/>
    </source>
</evidence>
<accession>A0ACD1A9D1</accession>